<accession>A0ABW3W4D8</accession>
<dbReference type="InterPro" id="IPR024079">
    <property type="entry name" value="MetalloPept_cat_dom_sf"/>
</dbReference>
<reference evidence="2" key="1">
    <citation type="journal article" date="2019" name="Int. J. Syst. Evol. Microbiol.">
        <title>The Global Catalogue of Microorganisms (GCM) 10K type strain sequencing project: providing services to taxonomists for standard genome sequencing and annotation.</title>
        <authorList>
            <consortium name="The Broad Institute Genomics Platform"/>
            <consortium name="The Broad Institute Genome Sequencing Center for Infectious Disease"/>
            <person name="Wu L."/>
            <person name="Ma J."/>
        </authorList>
    </citation>
    <scope>NUCLEOTIDE SEQUENCE [LARGE SCALE GENOMIC DNA]</scope>
    <source>
        <strain evidence="2">CCUG 52478</strain>
    </source>
</reference>
<name>A0ABW3W4D8_9ACTN</name>
<dbReference type="SUPFAM" id="SSF55486">
    <property type="entry name" value="Metalloproteases ('zincins'), catalytic domain"/>
    <property type="match status" value="1"/>
</dbReference>
<comment type="caution">
    <text evidence="1">The sequence shown here is derived from an EMBL/GenBank/DDBJ whole genome shotgun (WGS) entry which is preliminary data.</text>
</comment>
<organism evidence="1 2">
    <name type="scientific">Nocardioides ginsengisoli</name>
    <dbReference type="NCBI Taxonomy" id="363868"/>
    <lineage>
        <taxon>Bacteria</taxon>
        <taxon>Bacillati</taxon>
        <taxon>Actinomycetota</taxon>
        <taxon>Actinomycetes</taxon>
        <taxon>Propionibacteriales</taxon>
        <taxon>Nocardioidaceae</taxon>
        <taxon>Nocardioides</taxon>
    </lineage>
</organism>
<keyword evidence="2" id="KW-1185">Reference proteome</keyword>
<dbReference type="Proteomes" id="UP001597229">
    <property type="component" value="Unassembled WGS sequence"/>
</dbReference>
<dbReference type="EMBL" id="JBHTLX010000020">
    <property type="protein sequence ID" value="MFD1249224.1"/>
    <property type="molecule type" value="Genomic_DNA"/>
</dbReference>
<sequence>MDQKAGQARRRGRRGRGAMGVGLAVLTVAVTTMTNGGPASADPYPNEWYPDKGTYHSFCFTLAFAQHSGLVSRARYSMDNNDGVEAQTVVDTDEQSCSAATDVVFRIGDLHGKAYGSTDCVRWNGNGYCDSWAVDIDWEVIKQDAVNDGYAARFTLCHEIGHTLGVKHYPAGSSPDGATNSCMLSLLTDTGAAWTRSYGAHHRSHINNWFA</sequence>
<dbReference type="RefSeq" id="WP_367921769.1">
    <property type="nucleotide sequence ID" value="NZ_BAABAC010000049.1"/>
</dbReference>
<evidence type="ECO:0008006" key="3">
    <source>
        <dbReference type="Google" id="ProtNLM"/>
    </source>
</evidence>
<gene>
    <name evidence="1" type="ORF">ACFQ3F_15610</name>
</gene>
<protein>
    <recommendedName>
        <fullName evidence="3">Matrixin family metalloprotease</fullName>
    </recommendedName>
</protein>
<evidence type="ECO:0000313" key="2">
    <source>
        <dbReference type="Proteomes" id="UP001597229"/>
    </source>
</evidence>
<dbReference type="Gene3D" id="3.40.390.10">
    <property type="entry name" value="Collagenase (Catalytic Domain)"/>
    <property type="match status" value="1"/>
</dbReference>
<proteinExistence type="predicted"/>
<evidence type="ECO:0000313" key="1">
    <source>
        <dbReference type="EMBL" id="MFD1249224.1"/>
    </source>
</evidence>